<dbReference type="EMBL" id="WHJC01000633">
    <property type="protein sequence ID" value="MPQ45350.1"/>
    <property type="molecule type" value="Genomic_DNA"/>
</dbReference>
<evidence type="ECO:0000313" key="2">
    <source>
        <dbReference type="Proteomes" id="UP000430345"/>
    </source>
</evidence>
<dbReference type="AlphaFoldDB" id="A0A6I1MRL3"/>
<keyword evidence="2" id="KW-1185">Reference proteome</keyword>
<sequence>MERYLNTNNIAIEVYDEEGEFYGCVTLDARHKLPKTNNAIIYNDKEYTGILNALTKVDMVKFVGKVDVKLMMRDLVVVNTRQFKEVDEEIFLEFAKSAFNDFNEFLECKNEITEAN</sequence>
<dbReference type="OrthoDB" id="1912483at2"/>
<reference evidence="1 2" key="1">
    <citation type="submission" date="2019-10" db="EMBL/GenBank/DDBJ databases">
        <title>The Genome Sequence of Clostridium tarantellae Isolated from Fish Brain.</title>
        <authorList>
            <person name="Bano L."/>
            <person name="Kiel M."/>
            <person name="Sales G."/>
            <person name="Doxey A.C."/>
            <person name="Mansfield M.J."/>
            <person name="Schiavone M."/>
            <person name="Rossetto O."/>
            <person name="Pirazzini M."/>
            <person name="Dobrindt U."/>
            <person name="Montecucco C."/>
        </authorList>
    </citation>
    <scope>NUCLEOTIDE SEQUENCE [LARGE SCALE GENOMIC DNA]</scope>
    <source>
        <strain evidence="1 2">DSM 3997</strain>
    </source>
</reference>
<proteinExistence type="predicted"/>
<accession>A0A6I1MRL3</accession>
<organism evidence="1 2">
    <name type="scientific">Clostridium tarantellae</name>
    <dbReference type="NCBI Taxonomy" id="39493"/>
    <lineage>
        <taxon>Bacteria</taxon>
        <taxon>Bacillati</taxon>
        <taxon>Bacillota</taxon>
        <taxon>Clostridia</taxon>
        <taxon>Eubacteriales</taxon>
        <taxon>Clostridiaceae</taxon>
        <taxon>Clostridium</taxon>
    </lineage>
</organism>
<comment type="caution">
    <text evidence="1">The sequence shown here is derived from an EMBL/GenBank/DDBJ whole genome shotgun (WGS) entry which is preliminary data.</text>
</comment>
<protein>
    <submittedName>
        <fullName evidence="1">Uncharacterized protein</fullName>
    </submittedName>
</protein>
<evidence type="ECO:0000313" key="1">
    <source>
        <dbReference type="EMBL" id="MPQ45350.1"/>
    </source>
</evidence>
<dbReference type="Proteomes" id="UP000430345">
    <property type="component" value="Unassembled WGS sequence"/>
</dbReference>
<gene>
    <name evidence="1" type="ORF">GBZ86_16700</name>
</gene>
<name>A0A6I1MRL3_9CLOT</name>